<dbReference type="SUPFAM" id="SSF141673">
    <property type="entry name" value="MOSC N-terminal domain-like"/>
    <property type="match status" value="1"/>
</dbReference>
<evidence type="ECO:0000313" key="4">
    <source>
        <dbReference type="Proteomes" id="UP000077069"/>
    </source>
</evidence>
<dbReference type="InterPro" id="IPR005303">
    <property type="entry name" value="MOCOS_middle"/>
</dbReference>
<evidence type="ECO:0000259" key="2">
    <source>
        <dbReference type="PROSITE" id="PS51340"/>
    </source>
</evidence>
<dbReference type="RefSeq" id="XP_018042583.1">
    <property type="nucleotide sequence ID" value="XM_018173739.1"/>
</dbReference>
<dbReference type="EMBL" id="KV441548">
    <property type="protein sequence ID" value="OAG12218.1"/>
    <property type="molecule type" value="Genomic_DNA"/>
</dbReference>
<proteinExistence type="predicted"/>
<keyword evidence="4" id="KW-1185">Reference proteome</keyword>
<protein>
    <submittedName>
        <fullName evidence="3">MOSC domain-containing protein</fullName>
    </submittedName>
</protein>
<accession>A0A177CYT4</accession>
<evidence type="ECO:0000313" key="3">
    <source>
        <dbReference type="EMBL" id="OAG12218.1"/>
    </source>
</evidence>
<dbReference type="STRING" id="1460663.A0A177CYT4"/>
<dbReference type="InParanoid" id="A0A177CYT4"/>
<dbReference type="Pfam" id="PF03476">
    <property type="entry name" value="MOSC_N"/>
    <property type="match status" value="1"/>
</dbReference>
<dbReference type="GO" id="GO:0003824">
    <property type="term" value="F:catalytic activity"/>
    <property type="evidence" value="ECO:0007669"/>
    <property type="project" value="InterPro"/>
</dbReference>
<dbReference type="AlphaFoldDB" id="A0A177CYT4"/>
<feature type="domain" description="MOSC" evidence="2">
    <location>
        <begin position="186"/>
        <end position="344"/>
    </location>
</feature>
<keyword evidence="1" id="KW-1133">Transmembrane helix</keyword>
<dbReference type="OrthoDB" id="17255at2759"/>
<dbReference type="GO" id="GO:0030170">
    <property type="term" value="F:pyridoxal phosphate binding"/>
    <property type="evidence" value="ECO:0007669"/>
    <property type="project" value="InterPro"/>
</dbReference>
<reference evidence="3 4" key="1">
    <citation type="submission" date="2016-05" db="EMBL/GenBank/DDBJ databases">
        <title>Comparative analysis of secretome profiles of manganese(II)-oxidizing ascomycete fungi.</title>
        <authorList>
            <consortium name="DOE Joint Genome Institute"/>
            <person name="Zeiner C.A."/>
            <person name="Purvine S.O."/>
            <person name="Zink E.M."/>
            <person name="Wu S."/>
            <person name="Pasa-Tolic L."/>
            <person name="Chaput D.L."/>
            <person name="Haridas S."/>
            <person name="Grigoriev I.V."/>
            <person name="Santelli C.M."/>
            <person name="Hansel C.M."/>
        </authorList>
    </citation>
    <scope>NUCLEOTIDE SEQUENCE [LARGE SCALE GENOMIC DNA]</scope>
    <source>
        <strain evidence="3 4">AP3s5-JAC2a</strain>
    </source>
</reference>
<gene>
    <name evidence="3" type="ORF">CC84DRAFT_1077170</name>
</gene>
<dbReference type="PANTHER" id="PTHR14237">
    <property type="entry name" value="MOLYBDOPTERIN COFACTOR SULFURASE MOSC"/>
    <property type="match status" value="1"/>
</dbReference>
<name>A0A177CYT4_9PLEO</name>
<sequence>MALSSTYQLAVIISSFLLPVITYLYFTQRPKKSAAGPLPPPTEITDIHIHPIKSCHYITVKSARLLPTGLDLDRHWMWVSYPKLEFQTIRQNSKMTLIRPSYNAETDTLTVVAPAPNFIDQKLHFSIPAHPSQEWLEKHTQLVDANIWGKETSAHAFSTDLTGPFNEFFGKEVRLVYKSPFFDAPRKLPSNGAESILGRPASTCFPDLMPILVGCESSIDELNSRIRANDDITIDIHRFRPNIIVKGNKPWDEDRWKTLRISPKPGSKSATQSFILDVTQRCARCQVPNVDPESAEKHKRQPWETLMKYRRVDEGITYKPCFGMLCVPQGEGGMLEVGMKMEVTEVTDKHRYIPGF</sequence>
<organism evidence="3 4">
    <name type="scientific">Paraphaeosphaeria sporulosa</name>
    <dbReference type="NCBI Taxonomy" id="1460663"/>
    <lineage>
        <taxon>Eukaryota</taxon>
        <taxon>Fungi</taxon>
        <taxon>Dikarya</taxon>
        <taxon>Ascomycota</taxon>
        <taxon>Pezizomycotina</taxon>
        <taxon>Dothideomycetes</taxon>
        <taxon>Pleosporomycetidae</taxon>
        <taxon>Pleosporales</taxon>
        <taxon>Massarineae</taxon>
        <taxon>Didymosphaeriaceae</taxon>
        <taxon>Paraphaeosphaeria</taxon>
    </lineage>
</organism>
<dbReference type="InterPro" id="IPR005302">
    <property type="entry name" value="MoCF_Sase_C"/>
</dbReference>
<keyword evidence="1" id="KW-0472">Membrane</keyword>
<dbReference type="PANTHER" id="PTHR14237:SF19">
    <property type="entry name" value="MITOCHONDRIAL AMIDOXIME REDUCING COMPONENT 1"/>
    <property type="match status" value="1"/>
</dbReference>
<dbReference type="GO" id="GO:0030151">
    <property type="term" value="F:molybdenum ion binding"/>
    <property type="evidence" value="ECO:0007669"/>
    <property type="project" value="InterPro"/>
</dbReference>
<dbReference type="SUPFAM" id="SSF50800">
    <property type="entry name" value="PK beta-barrel domain-like"/>
    <property type="match status" value="1"/>
</dbReference>
<keyword evidence="1" id="KW-0812">Transmembrane</keyword>
<dbReference type="GeneID" id="28757225"/>
<evidence type="ECO:0000256" key="1">
    <source>
        <dbReference type="SAM" id="Phobius"/>
    </source>
</evidence>
<feature type="transmembrane region" description="Helical" evidence="1">
    <location>
        <begin position="6"/>
        <end position="26"/>
    </location>
</feature>
<dbReference type="Pfam" id="PF03473">
    <property type="entry name" value="MOSC"/>
    <property type="match status" value="1"/>
</dbReference>
<dbReference type="PROSITE" id="PS51340">
    <property type="entry name" value="MOSC"/>
    <property type="match status" value="1"/>
</dbReference>
<dbReference type="InterPro" id="IPR011037">
    <property type="entry name" value="Pyrv_Knase-like_insert_dom_sf"/>
</dbReference>
<dbReference type="Proteomes" id="UP000077069">
    <property type="component" value="Unassembled WGS sequence"/>
</dbReference>